<protein>
    <recommendedName>
        <fullName evidence="4">Integral membrane protein</fullName>
    </recommendedName>
</protein>
<gene>
    <name evidence="2" type="ORF">NVV95_16445</name>
</gene>
<evidence type="ECO:0000313" key="3">
    <source>
        <dbReference type="Proteomes" id="UP001165580"/>
    </source>
</evidence>
<comment type="caution">
    <text evidence="2">The sequence shown here is derived from an EMBL/GenBank/DDBJ whole genome shotgun (WGS) entry which is preliminary data.</text>
</comment>
<keyword evidence="1" id="KW-1133">Transmembrane helix</keyword>
<reference evidence="2" key="1">
    <citation type="submission" date="2022-08" db="EMBL/GenBank/DDBJ databases">
        <authorList>
            <person name="Deng Y."/>
            <person name="Han X.-F."/>
            <person name="Zhang Y.-Q."/>
        </authorList>
    </citation>
    <scope>NUCLEOTIDE SEQUENCE</scope>
    <source>
        <strain evidence="2">CPCC 205716</strain>
    </source>
</reference>
<keyword evidence="3" id="KW-1185">Reference proteome</keyword>
<dbReference type="RefSeq" id="WP_259487679.1">
    <property type="nucleotide sequence ID" value="NZ_JANTEZ010000008.1"/>
</dbReference>
<keyword evidence="1" id="KW-0812">Transmembrane</keyword>
<feature type="transmembrane region" description="Helical" evidence="1">
    <location>
        <begin position="54"/>
        <end position="80"/>
    </location>
</feature>
<proteinExistence type="predicted"/>
<dbReference type="Proteomes" id="UP001165580">
    <property type="component" value="Unassembled WGS sequence"/>
</dbReference>
<evidence type="ECO:0000256" key="1">
    <source>
        <dbReference type="SAM" id="Phobius"/>
    </source>
</evidence>
<dbReference type="EMBL" id="JANTEZ010000008">
    <property type="protein sequence ID" value="MCS5716137.1"/>
    <property type="molecule type" value="Genomic_DNA"/>
</dbReference>
<sequence>MAARPRRANLTLPLLAVAAIVAGVVTVVVSTPQSASFGWFAYAPLSGTMFSPAGAVVIGWGSVLGAIVVAGGIAGLAFWAGWMLGRMRSKNAPDTTKAPPAERADGA</sequence>
<evidence type="ECO:0008006" key="4">
    <source>
        <dbReference type="Google" id="ProtNLM"/>
    </source>
</evidence>
<evidence type="ECO:0000313" key="2">
    <source>
        <dbReference type="EMBL" id="MCS5716137.1"/>
    </source>
</evidence>
<accession>A0ABT2GIV6</accession>
<name>A0ABT2GIV6_9MICO</name>
<keyword evidence="1" id="KW-0472">Membrane</keyword>
<organism evidence="2 3">
    <name type="scientific">Herbiconiux gentiana</name>
    <dbReference type="NCBI Taxonomy" id="2970912"/>
    <lineage>
        <taxon>Bacteria</taxon>
        <taxon>Bacillati</taxon>
        <taxon>Actinomycetota</taxon>
        <taxon>Actinomycetes</taxon>
        <taxon>Micrococcales</taxon>
        <taxon>Microbacteriaceae</taxon>
        <taxon>Herbiconiux</taxon>
    </lineage>
</organism>